<feature type="transmembrane region" description="Helical" evidence="1">
    <location>
        <begin position="113"/>
        <end position="135"/>
    </location>
</feature>
<comment type="caution">
    <text evidence="2">The sequence shown here is derived from an EMBL/GenBank/DDBJ whole genome shotgun (WGS) entry which is preliminary data.</text>
</comment>
<gene>
    <name evidence="2" type="ORF">OUY22_16315</name>
</gene>
<feature type="transmembrane region" description="Helical" evidence="1">
    <location>
        <begin position="74"/>
        <end position="93"/>
    </location>
</feature>
<evidence type="ECO:0000313" key="2">
    <source>
        <dbReference type="EMBL" id="MDA0634986.1"/>
    </source>
</evidence>
<dbReference type="EMBL" id="JAPNNL010000056">
    <property type="protein sequence ID" value="MDA0634986.1"/>
    <property type="molecule type" value="Genomic_DNA"/>
</dbReference>
<feature type="transmembrane region" description="Helical" evidence="1">
    <location>
        <begin position="38"/>
        <end position="62"/>
    </location>
</feature>
<keyword evidence="1" id="KW-1133">Transmembrane helix</keyword>
<keyword evidence="1" id="KW-0472">Membrane</keyword>
<evidence type="ECO:0000313" key="3">
    <source>
        <dbReference type="Proteomes" id="UP001144036"/>
    </source>
</evidence>
<dbReference type="Proteomes" id="UP001144036">
    <property type="component" value="Unassembled WGS sequence"/>
</dbReference>
<organism evidence="2 3">
    <name type="scientific">Nonomuraea corallina</name>
    <dbReference type="NCBI Taxonomy" id="2989783"/>
    <lineage>
        <taxon>Bacteria</taxon>
        <taxon>Bacillati</taxon>
        <taxon>Actinomycetota</taxon>
        <taxon>Actinomycetes</taxon>
        <taxon>Streptosporangiales</taxon>
        <taxon>Streptosporangiaceae</taxon>
        <taxon>Nonomuraea</taxon>
    </lineage>
</organism>
<name>A0ABT4SCP7_9ACTN</name>
<keyword evidence="3" id="KW-1185">Reference proteome</keyword>
<protein>
    <submittedName>
        <fullName evidence="2">Uncharacterized protein</fullName>
    </submittedName>
</protein>
<proteinExistence type="predicted"/>
<accession>A0ABT4SCP7</accession>
<keyword evidence="1" id="KW-0812">Transmembrane</keyword>
<reference evidence="2" key="1">
    <citation type="submission" date="2022-11" db="EMBL/GenBank/DDBJ databases">
        <title>Nonomuraea corallina sp. nov., a new species of the genus Nonomuraea isolated from sea side sediment in Thai sea.</title>
        <authorList>
            <person name="Ngamcharungchit C."/>
            <person name="Matsumoto A."/>
            <person name="Suriyachadkun C."/>
            <person name="Panbangred W."/>
            <person name="Inahashi Y."/>
            <person name="Intra B."/>
        </authorList>
    </citation>
    <scope>NUCLEOTIDE SEQUENCE</scope>
    <source>
        <strain evidence="2">MCN248</strain>
    </source>
</reference>
<feature type="transmembrane region" description="Helical" evidence="1">
    <location>
        <begin position="7"/>
        <end position="26"/>
    </location>
</feature>
<sequence length="176" mass="18644">MVLVAVLRLLAVGLIGGGVMTIPFLWAQRGSDFEHVRLAVLMGLNLGQLVTVPLGLLIGMVLVARRSWTRPPGYVLAAVTIVFGVVVATQAWAMTSWAEGRPSGIGDPDGEVGLGALNVLAGGFTVLLGVSIALIRWSGGKPQVASARRTTSRRVRRNRRKGVCPSHARSVMIKAE</sequence>
<evidence type="ECO:0000256" key="1">
    <source>
        <dbReference type="SAM" id="Phobius"/>
    </source>
</evidence>
<dbReference type="RefSeq" id="WP_270155820.1">
    <property type="nucleotide sequence ID" value="NZ_JAPNNL010000056.1"/>
</dbReference>